<dbReference type="InterPro" id="IPR001626">
    <property type="entry name" value="ABC_TroCD"/>
</dbReference>
<evidence type="ECO:0000256" key="1">
    <source>
        <dbReference type="ARBA" id="ARBA00004141"/>
    </source>
</evidence>
<name>A0A1Y0HP95_9BACT</name>
<accession>A0A1Y0HP95</accession>
<comment type="similarity">
    <text evidence="2 6">Belongs to the ABC-3 integral membrane protein family.</text>
</comment>
<organism evidence="8 9">
    <name type="scientific">Sulfurospirillum diekertiae</name>
    <dbReference type="NCBI Taxonomy" id="1854492"/>
    <lineage>
        <taxon>Bacteria</taxon>
        <taxon>Pseudomonadati</taxon>
        <taxon>Campylobacterota</taxon>
        <taxon>Epsilonproteobacteria</taxon>
        <taxon>Campylobacterales</taxon>
        <taxon>Sulfurospirillaceae</taxon>
        <taxon>Sulfurospirillum</taxon>
    </lineage>
</organism>
<dbReference type="GO" id="GO:0055085">
    <property type="term" value="P:transmembrane transport"/>
    <property type="evidence" value="ECO:0007669"/>
    <property type="project" value="InterPro"/>
</dbReference>
<dbReference type="InterPro" id="IPR037294">
    <property type="entry name" value="ABC_BtuC-like"/>
</dbReference>
<dbReference type="PANTHER" id="PTHR30477">
    <property type="entry name" value="ABC-TRANSPORTER METAL-BINDING PROTEIN"/>
    <property type="match status" value="1"/>
</dbReference>
<reference evidence="9" key="1">
    <citation type="submission" date="2017-05" db="EMBL/GenBank/DDBJ databases">
        <title>Dechlorination kinetics govern the competition between two new strains of the genus Sulfurospirillum.</title>
        <authorList>
            <person name="Buttet G.F."/>
            <person name="Murray A.M."/>
            <person name="Goris T."/>
            <person name="Burion M."/>
            <person name="Lin B."/>
            <person name="Rolle M."/>
            <person name="Maillard J."/>
        </authorList>
    </citation>
    <scope>NUCLEOTIDE SEQUENCE [LARGE SCALE GENOMIC DNA]</scope>
    <source>
        <strain evidence="9">SL2-1</strain>
    </source>
</reference>
<evidence type="ECO:0000256" key="2">
    <source>
        <dbReference type="ARBA" id="ARBA00008034"/>
    </source>
</evidence>
<dbReference type="EMBL" id="CP021416">
    <property type="protein sequence ID" value="ARU49194.1"/>
    <property type="molecule type" value="Genomic_DNA"/>
</dbReference>
<keyword evidence="9" id="KW-1185">Reference proteome</keyword>
<feature type="transmembrane region" description="Helical" evidence="7">
    <location>
        <begin position="241"/>
        <end position="258"/>
    </location>
</feature>
<feature type="transmembrane region" description="Helical" evidence="7">
    <location>
        <begin position="44"/>
        <end position="77"/>
    </location>
</feature>
<evidence type="ECO:0000256" key="4">
    <source>
        <dbReference type="ARBA" id="ARBA00022989"/>
    </source>
</evidence>
<evidence type="ECO:0000256" key="3">
    <source>
        <dbReference type="ARBA" id="ARBA00022692"/>
    </source>
</evidence>
<proteinExistence type="inferred from homology"/>
<feature type="transmembrane region" description="Helical" evidence="7">
    <location>
        <begin position="218"/>
        <end position="235"/>
    </location>
</feature>
<feature type="transmembrane region" description="Helical" evidence="7">
    <location>
        <begin position="89"/>
        <end position="111"/>
    </location>
</feature>
<dbReference type="AlphaFoldDB" id="A0A1Y0HP95"/>
<keyword evidence="3 6" id="KW-0812">Transmembrane</keyword>
<dbReference type="RefSeq" id="WP_087438981.1">
    <property type="nucleotide sequence ID" value="NZ_CP021416.1"/>
</dbReference>
<sequence>MEIFQYTFMLKAFLAGTLIAAIASSLGMFVVVKRFSMLSDALAHISLLGVAIGFLTSIAPSYSSIAFTLVASWIIEYLRQNNKLYSDSILSIFLSGSLALAIIIVSASASFNTSLFDYLFGSIVAIDDTDIMIIMLLGLVCTVTLYANFQRFLYIAFDEESAKASGINTTFLNYMLISLVSVVISVSIKIVGALLIGAMMIIPAIIAMQFSKNFKNSVVYAIFISIVSVILGLFISYYASLPSGATIVVLLLCFFYNFTCLQEKAVLIFLEWLFYMQLSCIMLCFVY</sequence>
<dbReference type="Proteomes" id="UP000196005">
    <property type="component" value="Chromosome"/>
</dbReference>
<keyword evidence="5 7" id="KW-0472">Membrane</keyword>
<gene>
    <name evidence="8" type="ORF">Sdiek1_2035</name>
</gene>
<feature type="transmembrane region" description="Helical" evidence="7">
    <location>
        <begin position="194"/>
        <end position="211"/>
    </location>
</feature>
<evidence type="ECO:0000313" key="9">
    <source>
        <dbReference type="Proteomes" id="UP000196005"/>
    </source>
</evidence>
<dbReference type="SUPFAM" id="SSF81345">
    <property type="entry name" value="ABC transporter involved in vitamin B12 uptake, BtuC"/>
    <property type="match status" value="1"/>
</dbReference>
<evidence type="ECO:0000313" key="8">
    <source>
        <dbReference type="EMBL" id="ARU49194.1"/>
    </source>
</evidence>
<feature type="transmembrane region" description="Helical" evidence="7">
    <location>
        <begin position="131"/>
        <end position="149"/>
    </location>
</feature>
<feature type="transmembrane region" description="Helical" evidence="7">
    <location>
        <begin position="170"/>
        <end position="188"/>
    </location>
</feature>
<feature type="transmembrane region" description="Helical" evidence="7">
    <location>
        <begin position="12"/>
        <end position="32"/>
    </location>
</feature>
<dbReference type="GO" id="GO:0010043">
    <property type="term" value="P:response to zinc ion"/>
    <property type="evidence" value="ECO:0007669"/>
    <property type="project" value="TreeGrafter"/>
</dbReference>
<evidence type="ECO:0000256" key="7">
    <source>
        <dbReference type="SAM" id="Phobius"/>
    </source>
</evidence>
<evidence type="ECO:0000256" key="6">
    <source>
        <dbReference type="RuleBase" id="RU003943"/>
    </source>
</evidence>
<dbReference type="PANTHER" id="PTHR30477:SF0">
    <property type="entry name" value="METAL TRANSPORT SYSTEM MEMBRANE PROTEIN TM_0125-RELATED"/>
    <property type="match status" value="1"/>
</dbReference>
<keyword evidence="4 7" id="KW-1133">Transmembrane helix</keyword>
<protein>
    <submittedName>
        <fullName evidence="8">High-affinity zinc uptake system membrane protein ZnuB</fullName>
    </submittedName>
</protein>
<dbReference type="Pfam" id="PF00950">
    <property type="entry name" value="ABC-3"/>
    <property type="match status" value="1"/>
</dbReference>
<feature type="transmembrane region" description="Helical" evidence="7">
    <location>
        <begin position="265"/>
        <end position="286"/>
    </location>
</feature>
<dbReference type="KEGG" id="suls:Sdiek1_2035"/>
<dbReference type="GO" id="GO:0043190">
    <property type="term" value="C:ATP-binding cassette (ABC) transporter complex"/>
    <property type="evidence" value="ECO:0007669"/>
    <property type="project" value="InterPro"/>
</dbReference>
<comment type="subcellular location">
    <subcellularLocation>
        <location evidence="6">Cell membrane</location>
        <topology evidence="6">Multi-pass membrane protein</topology>
    </subcellularLocation>
    <subcellularLocation>
        <location evidence="1">Membrane</location>
        <topology evidence="1">Multi-pass membrane protein</topology>
    </subcellularLocation>
</comment>
<keyword evidence="6" id="KW-0813">Transport</keyword>
<dbReference type="Gene3D" id="1.10.3470.10">
    <property type="entry name" value="ABC transporter involved in vitamin B12 uptake, BtuC"/>
    <property type="match status" value="1"/>
</dbReference>
<evidence type="ECO:0000256" key="5">
    <source>
        <dbReference type="ARBA" id="ARBA00023136"/>
    </source>
</evidence>